<protein>
    <submittedName>
        <fullName evidence="1">Uncharacterized protein</fullName>
    </submittedName>
</protein>
<sequence length="52" mass="5504">MLTAGRSLPNKMKFLAATLAVALVALPIAVKGQVLTFAAYDSERGMGRIGPW</sequence>
<name>A0A167RMK4_CALVF</name>
<evidence type="ECO:0000313" key="2">
    <source>
        <dbReference type="Proteomes" id="UP000076738"/>
    </source>
</evidence>
<evidence type="ECO:0000313" key="1">
    <source>
        <dbReference type="EMBL" id="KZP01075.1"/>
    </source>
</evidence>
<dbReference type="EMBL" id="KV417267">
    <property type="protein sequence ID" value="KZP01075.1"/>
    <property type="molecule type" value="Genomic_DNA"/>
</dbReference>
<dbReference type="AlphaFoldDB" id="A0A167RMK4"/>
<dbReference type="Proteomes" id="UP000076738">
    <property type="component" value="Unassembled WGS sequence"/>
</dbReference>
<accession>A0A167RMK4</accession>
<proteinExistence type="predicted"/>
<gene>
    <name evidence="1" type="ORF">CALVIDRAFT_532693</name>
</gene>
<reference evidence="1 2" key="1">
    <citation type="journal article" date="2016" name="Mol. Biol. Evol.">
        <title>Comparative Genomics of Early-Diverging Mushroom-Forming Fungi Provides Insights into the Origins of Lignocellulose Decay Capabilities.</title>
        <authorList>
            <person name="Nagy L.G."/>
            <person name="Riley R."/>
            <person name="Tritt A."/>
            <person name="Adam C."/>
            <person name="Daum C."/>
            <person name="Floudas D."/>
            <person name="Sun H."/>
            <person name="Yadav J.S."/>
            <person name="Pangilinan J."/>
            <person name="Larsson K.H."/>
            <person name="Matsuura K."/>
            <person name="Barry K."/>
            <person name="Labutti K."/>
            <person name="Kuo R."/>
            <person name="Ohm R.A."/>
            <person name="Bhattacharya S.S."/>
            <person name="Shirouzu T."/>
            <person name="Yoshinaga Y."/>
            <person name="Martin F.M."/>
            <person name="Grigoriev I.V."/>
            <person name="Hibbett D.S."/>
        </authorList>
    </citation>
    <scope>NUCLEOTIDE SEQUENCE [LARGE SCALE GENOMIC DNA]</scope>
    <source>
        <strain evidence="1 2">TUFC12733</strain>
    </source>
</reference>
<keyword evidence="2" id="KW-1185">Reference proteome</keyword>
<organism evidence="1 2">
    <name type="scientific">Calocera viscosa (strain TUFC12733)</name>
    <dbReference type="NCBI Taxonomy" id="1330018"/>
    <lineage>
        <taxon>Eukaryota</taxon>
        <taxon>Fungi</taxon>
        <taxon>Dikarya</taxon>
        <taxon>Basidiomycota</taxon>
        <taxon>Agaricomycotina</taxon>
        <taxon>Dacrymycetes</taxon>
        <taxon>Dacrymycetales</taxon>
        <taxon>Dacrymycetaceae</taxon>
        <taxon>Calocera</taxon>
    </lineage>
</organism>